<accession>A0A1H2X4G5</accession>
<sequence length="152" mass="17820">MNNDESEQLAGLTVPRTLTRKERREMMLKQQKRRRRRRRARVRRVKAWRALRSLQFWTRAAIALALLLLLAFWARFAYVYDIPSYAASVLPPHIRAYVTVKPWWFGPPIFDLGLYGPDLSSGTISDPYAVLLYKLGQYAPILTHPQIIWVSH</sequence>
<proteinExistence type="predicted"/>
<dbReference type="RefSeq" id="WP_074693590.1">
    <property type="nucleotide sequence ID" value="NZ_BSRA01000016.1"/>
</dbReference>
<evidence type="ECO:0000313" key="1">
    <source>
        <dbReference type="EMBL" id="GLV14760.1"/>
    </source>
</evidence>
<dbReference type="STRING" id="89784.SAMN04489725_11835"/>
<evidence type="ECO:0000313" key="2">
    <source>
        <dbReference type="EMBL" id="SDW87681.1"/>
    </source>
</evidence>
<name>A0A1H2X4G5_9BACL</name>
<evidence type="ECO:0000313" key="3">
    <source>
        <dbReference type="Proteomes" id="UP000182589"/>
    </source>
</evidence>
<dbReference type="Proteomes" id="UP000182589">
    <property type="component" value="Unassembled WGS sequence"/>
</dbReference>
<reference evidence="3" key="2">
    <citation type="submission" date="2016-10" db="EMBL/GenBank/DDBJ databases">
        <authorList>
            <person name="Varghese N."/>
        </authorList>
    </citation>
    <scope>NUCLEOTIDE SEQUENCE [LARGE SCALE GENOMIC DNA]</scope>
    <source>
        <strain evidence="3">DSM 12489</strain>
    </source>
</reference>
<dbReference type="Proteomes" id="UP001157137">
    <property type="component" value="Unassembled WGS sequence"/>
</dbReference>
<keyword evidence="3" id="KW-1185">Reference proteome</keyword>
<organism evidence="2 3">
    <name type="scientific">Alicyclobacillus hesperidum</name>
    <dbReference type="NCBI Taxonomy" id="89784"/>
    <lineage>
        <taxon>Bacteria</taxon>
        <taxon>Bacillati</taxon>
        <taxon>Bacillota</taxon>
        <taxon>Bacilli</taxon>
        <taxon>Bacillales</taxon>
        <taxon>Alicyclobacillaceae</taxon>
        <taxon>Alicyclobacillus</taxon>
    </lineage>
</organism>
<gene>
    <name evidence="1" type="ORF">Heshes_24440</name>
    <name evidence="2" type="ORF">SAMN04489725_11835</name>
</gene>
<dbReference type="AlphaFoldDB" id="A0A1H2X4G5"/>
<reference evidence="1" key="3">
    <citation type="submission" date="2023-02" db="EMBL/GenBank/DDBJ databases">
        <title>Proposal of a novel subspecies: Alicyclobacillus hesperidum subspecies aegle.</title>
        <authorList>
            <person name="Goto K."/>
            <person name="Fujii T."/>
            <person name="Yasui K."/>
            <person name="Mochida K."/>
            <person name="Kato-Tanaka Y."/>
            <person name="Morohoshi S."/>
            <person name="An S.Y."/>
            <person name="Kasai H."/>
            <person name="Yokota A."/>
        </authorList>
    </citation>
    <scope>NUCLEOTIDE SEQUENCE</scope>
    <source>
        <strain evidence="1">DSM 12766</strain>
    </source>
</reference>
<dbReference type="EMBL" id="FNOJ01000018">
    <property type="protein sequence ID" value="SDW87681.1"/>
    <property type="molecule type" value="Genomic_DNA"/>
</dbReference>
<protein>
    <submittedName>
        <fullName evidence="2">Uncharacterized protein</fullName>
    </submittedName>
</protein>
<dbReference type="EMBL" id="BSRA01000016">
    <property type="protein sequence ID" value="GLV14760.1"/>
    <property type="molecule type" value="Genomic_DNA"/>
</dbReference>
<reference evidence="2" key="1">
    <citation type="submission" date="2016-10" db="EMBL/GenBank/DDBJ databases">
        <authorList>
            <person name="de Groot N.N."/>
        </authorList>
    </citation>
    <scope>NUCLEOTIDE SEQUENCE [LARGE SCALE GENOMIC DNA]</scope>
    <source>
        <strain evidence="2">DSM 12489</strain>
    </source>
</reference>